<accession>A0A9P7ARL5</accession>
<organism evidence="1 2">
    <name type="scientific">Suillus plorans</name>
    <dbReference type="NCBI Taxonomy" id="116603"/>
    <lineage>
        <taxon>Eukaryota</taxon>
        <taxon>Fungi</taxon>
        <taxon>Dikarya</taxon>
        <taxon>Basidiomycota</taxon>
        <taxon>Agaricomycotina</taxon>
        <taxon>Agaricomycetes</taxon>
        <taxon>Agaricomycetidae</taxon>
        <taxon>Boletales</taxon>
        <taxon>Suillineae</taxon>
        <taxon>Suillaceae</taxon>
        <taxon>Suillus</taxon>
    </lineage>
</organism>
<feature type="non-terminal residue" evidence="1">
    <location>
        <position position="1"/>
    </location>
</feature>
<sequence>QRTAHVIITLRTKESANQILHFGISIEGKKVYGRKLLPEPTRCLKCQSYDVSHVAAECTQEHDTCGTCGAKHRTATCKVDDPNYYQCANCDCQGHASWSRECPTFINKWENFKSRSEDAKYRYFPTDDPLTW</sequence>
<keyword evidence="2" id="KW-1185">Reference proteome</keyword>
<comment type="caution">
    <text evidence="1">The sequence shown here is derived from an EMBL/GenBank/DDBJ whole genome shotgun (WGS) entry which is preliminary data.</text>
</comment>
<evidence type="ECO:0000313" key="1">
    <source>
        <dbReference type="EMBL" id="KAG1794807.1"/>
    </source>
</evidence>
<dbReference type="EMBL" id="JABBWE010000024">
    <property type="protein sequence ID" value="KAG1794807.1"/>
    <property type="molecule type" value="Genomic_DNA"/>
</dbReference>
<gene>
    <name evidence="1" type="ORF">HD556DRAFT_1214577</name>
</gene>
<feature type="non-terminal residue" evidence="1">
    <location>
        <position position="132"/>
    </location>
</feature>
<proteinExistence type="predicted"/>
<dbReference type="Proteomes" id="UP000719766">
    <property type="component" value="Unassembled WGS sequence"/>
</dbReference>
<dbReference type="AlphaFoldDB" id="A0A9P7ARL5"/>
<dbReference type="RefSeq" id="XP_041160846.1">
    <property type="nucleotide sequence ID" value="XM_041296649.1"/>
</dbReference>
<dbReference type="OrthoDB" id="2689950at2759"/>
<dbReference type="GeneID" id="64590413"/>
<name>A0A9P7ARL5_9AGAM</name>
<reference evidence="1" key="1">
    <citation type="journal article" date="2020" name="New Phytol.">
        <title>Comparative genomics reveals dynamic genome evolution in host specialist ectomycorrhizal fungi.</title>
        <authorList>
            <person name="Lofgren L.A."/>
            <person name="Nguyen N.H."/>
            <person name="Vilgalys R."/>
            <person name="Ruytinx J."/>
            <person name="Liao H.L."/>
            <person name="Branco S."/>
            <person name="Kuo A."/>
            <person name="LaButti K."/>
            <person name="Lipzen A."/>
            <person name="Andreopoulos W."/>
            <person name="Pangilinan J."/>
            <person name="Riley R."/>
            <person name="Hundley H."/>
            <person name="Na H."/>
            <person name="Barry K."/>
            <person name="Grigoriev I.V."/>
            <person name="Stajich J.E."/>
            <person name="Kennedy P.G."/>
        </authorList>
    </citation>
    <scope>NUCLEOTIDE SEQUENCE</scope>
    <source>
        <strain evidence="1">S12</strain>
    </source>
</reference>
<evidence type="ECO:0000313" key="2">
    <source>
        <dbReference type="Proteomes" id="UP000719766"/>
    </source>
</evidence>
<protein>
    <submittedName>
        <fullName evidence="1">Uncharacterized protein</fullName>
    </submittedName>
</protein>